<dbReference type="AlphaFoldDB" id="A0A0E0B3Y2"/>
<evidence type="ECO:0000313" key="3">
    <source>
        <dbReference type="Proteomes" id="UP000026961"/>
    </source>
</evidence>
<sequence length="291" mass="32282">MALYGTVMLSAALGPSPLTVPPWYGLFLLLPWKPDAINQFVMTIHGIHRGAHDVQGTSSGPTPFCVPCPPGRERGPKEERHPHHRARRKERKRTGPAPAMAMQPPRRKTGPAPTMTTQPLRIRIGRGEEEGRGRGELEVDPRRRLGHTAATVVGGGGEGAGATPLDSRRSEEEERSGGRRGACPRVGQEGRPSKEEIRGVDRSWKKREAGEEGAAARWGERPPDLAAPPPLRPAPSPPRHRSARCRRRSSCHPALYGWKRKRGEREKWKSGIGGTHYKLFPYVLGYKMFWL</sequence>
<dbReference type="HOGENOM" id="CLU_1121559_0_0_1"/>
<feature type="compositionally biased region" description="Basic residues" evidence="1">
    <location>
        <begin position="238"/>
        <end position="248"/>
    </location>
</feature>
<feature type="compositionally biased region" description="Basic and acidic residues" evidence="1">
    <location>
        <begin position="125"/>
        <end position="143"/>
    </location>
</feature>
<feature type="region of interest" description="Disordered" evidence="1">
    <location>
        <begin position="53"/>
        <end position="248"/>
    </location>
</feature>
<evidence type="ECO:0000313" key="2">
    <source>
        <dbReference type="EnsemblPlants" id="OGLUM09G13460.1"/>
    </source>
</evidence>
<proteinExistence type="predicted"/>
<dbReference type="EnsemblPlants" id="OGLUM09G13460.1">
    <property type="protein sequence ID" value="OGLUM09G13460.1"/>
    <property type="gene ID" value="OGLUM09G13460"/>
</dbReference>
<feature type="compositionally biased region" description="Basic and acidic residues" evidence="1">
    <location>
        <begin position="71"/>
        <end position="81"/>
    </location>
</feature>
<evidence type="ECO:0000256" key="1">
    <source>
        <dbReference type="SAM" id="MobiDB-lite"/>
    </source>
</evidence>
<feature type="compositionally biased region" description="Pro residues" evidence="1">
    <location>
        <begin position="225"/>
        <end position="237"/>
    </location>
</feature>
<organism evidence="2">
    <name type="scientific">Oryza glumipatula</name>
    <dbReference type="NCBI Taxonomy" id="40148"/>
    <lineage>
        <taxon>Eukaryota</taxon>
        <taxon>Viridiplantae</taxon>
        <taxon>Streptophyta</taxon>
        <taxon>Embryophyta</taxon>
        <taxon>Tracheophyta</taxon>
        <taxon>Spermatophyta</taxon>
        <taxon>Magnoliopsida</taxon>
        <taxon>Liliopsida</taxon>
        <taxon>Poales</taxon>
        <taxon>Poaceae</taxon>
        <taxon>BOP clade</taxon>
        <taxon>Oryzoideae</taxon>
        <taxon>Oryzeae</taxon>
        <taxon>Oryzinae</taxon>
        <taxon>Oryza</taxon>
    </lineage>
</organism>
<dbReference type="Gramene" id="OGLUM09G13460.1">
    <property type="protein sequence ID" value="OGLUM09G13460.1"/>
    <property type="gene ID" value="OGLUM09G13460"/>
</dbReference>
<protein>
    <submittedName>
        <fullName evidence="2">Uncharacterized protein</fullName>
    </submittedName>
</protein>
<feature type="compositionally biased region" description="Basic residues" evidence="1">
    <location>
        <begin position="82"/>
        <end position="94"/>
    </location>
</feature>
<feature type="compositionally biased region" description="Basic and acidic residues" evidence="1">
    <location>
        <begin position="166"/>
        <end position="177"/>
    </location>
</feature>
<reference evidence="2" key="1">
    <citation type="submission" date="2015-04" db="UniProtKB">
        <authorList>
            <consortium name="EnsemblPlants"/>
        </authorList>
    </citation>
    <scope>IDENTIFICATION</scope>
</reference>
<name>A0A0E0B3Y2_9ORYZ</name>
<dbReference type="Proteomes" id="UP000026961">
    <property type="component" value="Chromosome 9"/>
</dbReference>
<keyword evidence="3" id="KW-1185">Reference proteome</keyword>
<feature type="compositionally biased region" description="Basic and acidic residues" evidence="1">
    <location>
        <begin position="191"/>
        <end position="210"/>
    </location>
</feature>
<reference evidence="2" key="2">
    <citation type="submission" date="2018-05" db="EMBL/GenBank/DDBJ databases">
        <title>OgluRS3 (Oryza glumaepatula Reference Sequence Version 3).</title>
        <authorList>
            <person name="Zhang J."/>
            <person name="Kudrna D."/>
            <person name="Lee S."/>
            <person name="Talag J."/>
            <person name="Welchert J."/>
            <person name="Wing R.A."/>
        </authorList>
    </citation>
    <scope>NUCLEOTIDE SEQUENCE [LARGE SCALE GENOMIC DNA]</scope>
</reference>
<accession>A0A0E0B3Y2</accession>